<sequence length="145" mass="14553" precursor="true">MRRFLPTFVFVLALSGSAAAAEIVPLAGASTELPVVAGQATHLNLGGAARDIVLGDPTVADVSLVNQRTLVVLGKRPGVTSLMVFSPEGRPLAERLIVVSEVGPTGVTVYRGSTASSYACASQCTRVTPAAAASATPAAPGAPTP</sequence>
<reference evidence="3 4" key="1">
    <citation type="journal article" date="2013" name="Genome Announc.">
        <title>Draft Genome Sequence for Caulobacter sp. Strain OR37, a Bacterium Tolerant to Heavy Metals.</title>
        <authorList>
            <person name="Utturkar S.M."/>
            <person name="Bollmann A."/>
            <person name="Brzoska R.M."/>
            <person name="Klingeman D.M."/>
            <person name="Epstein S.E."/>
            <person name="Palumbo A.V."/>
            <person name="Brown S.D."/>
        </authorList>
    </citation>
    <scope>NUCLEOTIDE SEQUENCE [LARGE SCALE GENOMIC DNA]</scope>
    <source>
        <strain evidence="3 4">OR37</strain>
    </source>
</reference>
<evidence type="ECO:0000256" key="1">
    <source>
        <dbReference type="SAM" id="SignalP"/>
    </source>
</evidence>
<dbReference type="PATRIC" id="fig|1292034.3.peg.3130"/>
<dbReference type="AlphaFoldDB" id="R0EFP9"/>
<keyword evidence="4" id="KW-1185">Reference proteome</keyword>
<feature type="signal peptide" evidence="1">
    <location>
        <begin position="1"/>
        <end position="20"/>
    </location>
</feature>
<dbReference type="OrthoDB" id="9815749at2"/>
<dbReference type="RefSeq" id="WP_004621933.1">
    <property type="nucleotide sequence ID" value="NZ_APMP01000024.1"/>
</dbReference>
<dbReference type="eggNOG" id="COG4964">
    <property type="taxonomic scope" value="Bacteria"/>
</dbReference>
<name>R0EFP9_CAUVI</name>
<keyword evidence="1" id="KW-0732">Signal</keyword>
<evidence type="ECO:0000313" key="4">
    <source>
        <dbReference type="Proteomes" id="UP000013063"/>
    </source>
</evidence>
<feature type="domain" description="Pilus formation protein N-terminal" evidence="2">
    <location>
        <begin position="30"/>
        <end position="100"/>
    </location>
</feature>
<proteinExistence type="predicted"/>
<dbReference type="STRING" id="1292034.OR37_03154"/>
<gene>
    <name evidence="3" type="ORF">OR37_03154</name>
</gene>
<evidence type="ECO:0000259" key="2">
    <source>
        <dbReference type="Pfam" id="PF13629"/>
    </source>
</evidence>
<feature type="chain" id="PRO_5004340515" description="Pilus formation protein N-terminal domain-containing protein" evidence="1">
    <location>
        <begin position="21"/>
        <end position="145"/>
    </location>
</feature>
<dbReference type="Proteomes" id="UP000013063">
    <property type="component" value="Unassembled WGS sequence"/>
</dbReference>
<dbReference type="Pfam" id="PF13629">
    <property type="entry name" value="T2SS-T3SS_pil_N"/>
    <property type="match status" value="1"/>
</dbReference>
<accession>R0EFP9</accession>
<protein>
    <recommendedName>
        <fullName evidence="2">Pilus formation protein N-terminal domain-containing protein</fullName>
    </recommendedName>
</protein>
<organism evidence="3 4">
    <name type="scientific">Caulobacter vibrioides OR37</name>
    <dbReference type="NCBI Taxonomy" id="1292034"/>
    <lineage>
        <taxon>Bacteria</taxon>
        <taxon>Pseudomonadati</taxon>
        <taxon>Pseudomonadota</taxon>
        <taxon>Alphaproteobacteria</taxon>
        <taxon>Caulobacterales</taxon>
        <taxon>Caulobacteraceae</taxon>
        <taxon>Caulobacter</taxon>
    </lineage>
</organism>
<comment type="caution">
    <text evidence="3">The sequence shown here is derived from an EMBL/GenBank/DDBJ whole genome shotgun (WGS) entry which is preliminary data.</text>
</comment>
<dbReference type="EMBL" id="APMP01000024">
    <property type="protein sequence ID" value="ENZ80879.1"/>
    <property type="molecule type" value="Genomic_DNA"/>
</dbReference>
<evidence type="ECO:0000313" key="3">
    <source>
        <dbReference type="EMBL" id="ENZ80879.1"/>
    </source>
</evidence>
<dbReference type="InterPro" id="IPR032789">
    <property type="entry name" value="T2SS-T3SS_pil_N"/>
</dbReference>